<dbReference type="InterPro" id="IPR030659">
    <property type="entry name" value="SecY_CS"/>
</dbReference>
<dbReference type="GO" id="GO:0043952">
    <property type="term" value="P:protein transport by the Sec complex"/>
    <property type="evidence" value="ECO:0007669"/>
    <property type="project" value="UniProtKB-UniRule"/>
</dbReference>
<dbReference type="PIRSF" id="PIRSF004557">
    <property type="entry name" value="SecY"/>
    <property type="match status" value="1"/>
</dbReference>
<accession>A0A0R2L8I4</accession>
<evidence type="ECO:0000256" key="10">
    <source>
        <dbReference type="HAMAP-Rule" id="MF_01465"/>
    </source>
</evidence>
<dbReference type="NCBIfam" id="TIGR00967">
    <property type="entry name" value="3a0501s007"/>
    <property type="match status" value="1"/>
</dbReference>
<proteinExistence type="inferred from homology"/>
<evidence type="ECO:0000313" key="13">
    <source>
        <dbReference type="EMBL" id="KRN95692.1"/>
    </source>
</evidence>
<reference evidence="13 14" key="1">
    <citation type="journal article" date="2015" name="Genome Announc.">
        <title>Expanding the biotechnology potential of lactobacilli through comparative genomics of 213 strains and associated genera.</title>
        <authorList>
            <person name="Sun Z."/>
            <person name="Harris H.M."/>
            <person name="McCann A."/>
            <person name="Guo C."/>
            <person name="Argimon S."/>
            <person name="Zhang W."/>
            <person name="Yang X."/>
            <person name="Jeffery I.B."/>
            <person name="Cooney J.C."/>
            <person name="Kagawa T.F."/>
            <person name="Liu W."/>
            <person name="Song Y."/>
            <person name="Salvetti E."/>
            <person name="Wrobel A."/>
            <person name="Rasinkangas P."/>
            <person name="Parkhill J."/>
            <person name="Rea M.C."/>
            <person name="O'Sullivan O."/>
            <person name="Ritari J."/>
            <person name="Douillard F.P."/>
            <person name="Paul Ross R."/>
            <person name="Yang R."/>
            <person name="Briner A.E."/>
            <person name="Felis G.E."/>
            <person name="de Vos W.M."/>
            <person name="Barrangou R."/>
            <person name="Klaenhammer T.R."/>
            <person name="Caufield P.W."/>
            <person name="Cui Y."/>
            <person name="Zhang H."/>
            <person name="O'Toole P.W."/>
        </authorList>
    </citation>
    <scope>NUCLEOTIDE SEQUENCE [LARGE SCALE GENOMIC DNA]</scope>
    <source>
        <strain evidence="13 14">DSM 22696</strain>
    </source>
</reference>
<dbReference type="GO" id="GO:0006605">
    <property type="term" value="P:protein targeting"/>
    <property type="evidence" value="ECO:0007669"/>
    <property type="project" value="UniProtKB-UniRule"/>
</dbReference>
<reference evidence="12 15" key="2">
    <citation type="submission" date="2019-07" db="EMBL/GenBank/DDBJ databases">
        <title>Whole genome shotgun sequence of Lactobacillus siliginis NBRC 101315.</title>
        <authorList>
            <person name="Hosoyama A."/>
            <person name="Uohara A."/>
            <person name="Ohji S."/>
            <person name="Ichikawa N."/>
        </authorList>
    </citation>
    <scope>NUCLEOTIDE SEQUENCE [LARGE SCALE GENOMIC DNA]</scope>
    <source>
        <strain evidence="12 15">NBRC 101315</strain>
    </source>
</reference>
<protein>
    <recommendedName>
        <fullName evidence="9 10">Protein translocase subunit SecY</fullName>
    </recommendedName>
</protein>
<gene>
    <name evidence="10 12" type="primary">secY</name>
    <name evidence="13" type="ORF">IV55_GL001793</name>
    <name evidence="12" type="ORF">LSI01_03560</name>
</gene>
<evidence type="ECO:0000256" key="1">
    <source>
        <dbReference type="ARBA" id="ARBA00004141"/>
    </source>
</evidence>
<dbReference type="GO" id="GO:0005886">
    <property type="term" value="C:plasma membrane"/>
    <property type="evidence" value="ECO:0007669"/>
    <property type="project" value="UniProtKB-SubCell"/>
</dbReference>
<keyword evidence="8 10" id="KW-0472">Membrane</keyword>
<feature type="transmembrane region" description="Helical" evidence="10">
    <location>
        <begin position="313"/>
        <end position="330"/>
    </location>
</feature>
<feature type="transmembrane region" description="Helical" evidence="10">
    <location>
        <begin position="148"/>
        <end position="167"/>
    </location>
</feature>
<feature type="transmembrane region" description="Helical" evidence="10">
    <location>
        <begin position="67"/>
        <end position="87"/>
    </location>
</feature>
<keyword evidence="14" id="KW-1185">Reference proteome</keyword>
<evidence type="ECO:0000256" key="3">
    <source>
        <dbReference type="ARBA" id="ARBA00022448"/>
    </source>
</evidence>
<feature type="transmembrane region" description="Helical" evidence="10">
    <location>
        <begin position="179"/>
        <end position="199"/>
    </location>
</feature>
<evidence type="ECO:0000313" key="14">
    <source>
        <dbReference type="Proteomes" id="UP000051139"/>
    </source>
</evidence>
<evidence type="ECO:0000313" key="12">
    <source>
        <dbReference type="EMBL" id="GEK28045.1"/>
    </source>
</evidence>
<dbReference type="OrthoDB" id="9809248at2"/>
<evidence type="ECO:0000313" key="15">
    <source>
        <dbReference type="Proteomes" id="UP000321429"/>
    </source>
</evidence>
<dbReference type="PATRIC" id="fig|348151.3.peg.1844"/>
<comment type="function">
    <text evidence="10">The central subunit of the protein translocation channel SecYEG. Consists of two halves formed by TMs 1-5 and 6-10. These two domains form a lateral gate at the front which open onto the bilayer between TMs 2 and 7, and are clamped together by SecE at the back. The channel is closed by both a pore ring composed of hydrophobic SecY resides and a short helix (helix 2A) on the extracellular side of the membrane which forms a plug. The plug probably moves laterally to allow the channel to open. The ring and the pore may move independently.</text>
</comment>
<dbReference type="PROSITE" id="PS00755">
    <property type="entry name" value="SECY_1"/>
    <property type="match status" value="1"/>
</dbReference>
<keyword evidence="7 10" id="KW-0811">Translocation</keyword>
<keyword evidence="5 10" id="KW-0653">Protein transport</keyword>
<organism evidence="13 14">
    <name type="scientific">Furfurilactobacillus siliginis</name>
    <dbReference type="NCBI Taxonomy" id="348151"/>
    <lineage>
        <taxon>Bacteria</taxon>
        <taxon>Bacillati</taxon>
        <taxon>Bacillota</taxon>
        <taxon>Bacilli</taxon>
        <taxon>Lactobacillales</taxon>
        <taxon>Lactobacillaceae</taxon>
        <taxon>Furfurilactobacillus</taxon>
    </lineage>
</organism>
<dbReference type="InterPro" id="IPR002208">
    <property type="entry name" value="SecY/SEC61-alpha"/>
</dbReference>
<dbReference type="STRING" id="348151.IV55_GL001793"/>
<keyword evidence="4 10" id="KW-0812">Transmembrane</keyword>
<dbReference type="PANTHER" id="PTHR10906">
    <property type="entry name" value="SECY/SEC61-ALPHA FAMILY MEMBER"/>
    <property type="match status" value="1"/>
</dbReference>
<feature type="transmembrane region" description="Helical" evidence="10">
    <location>
        <begin position="396"/>
        <end position="414"/>
    </location>
</feature>
<evidence type="ECO:0000256" key="7">
    <source>
        <dbReference type="ARBA" id="ARBA00023010"/>
    </source>
</evidence>
<dbReference type="GO" id="GO:0065002">
    <property type="term" value="P:intracellular protein transmembrane transport"/>
    <property type="evidence" value="ECO:0007669"/>
    <property type="project" value="UniProtKB-UniRule"/>
</dbReference>
<dbReference type="AlphaFoldDB" id="A0A0R2L8I4"/>
<evidence type="ECO:0000256" key="2">
    <source>
        <dbReference type="ARBA" id="ARBA00005751"/>
    </source>
</evidence>
<feature type="transmembrane region" description="Helical" evidence="10">
    <location>
        <begin position="256"/>
        <end position="278"/>
    </location>
</feature>
<feature type="transmembrane region" description="Helical" evidence="10">
    <location>
        <begin position="364"/>
        <end position="384"/>
    </location>
</feature>
<feature type="transmembrane region" description="Helical" evidence="10">
    <location>
        <begin position="211"/>
        <end position="235"/>
    </location>
</feature>
<dbReference type="Proteomes" id="UP000321429">
    <property type="component" value="Unassembled WGS sequence"/>
</dbReference>
<comment type="subcellular location">
    <subcellularLocation>
        <location evidence="10">Cell membrane</location>
        <topology evidence="10">Multi-pass membrane protein</topology>
    </subcellularLocation>
    <subcellularLocation>
        <location evidence="1">Membrane</location>
        <topology evidence="1">Multi-pass membrane protein</topology>
    </subcellularLocation>
</comment>
<evidence type="ECO:0000256" key="6">
    <source>
        <dbReference type="ARBA" id="ARBA00022989"/>
    </source>
</evidence>
<evidence type="ECO:0000256" key="4">
    <source>
        <dbReference type="ARBA" id="ARBA00022692"/>
    </source>
</evidence>
<keyword evidence="6 10" id="KW-1133">Transmembrane helix</keyword>
<dbReference type="Proteomes" id="UP000051139">
    <property type="component" value="Unassembled WGS sequence"/>
</dbReference>
<dbReference type="SUPFAM" id="SSF103491">
    <property type="entry name" value="Preprotein translocase SecY subunit"/>
    <property type="match status" value="1"/>
</dbReference>
<feature type="transmembrane region" description="Helical" evidence="10">
    <location>
        <begin position="18"/>
        <end position="36"/>
    </location>
</feature>
<dbReference type="InterPro" id="IPR026593">
    <property type="entry name" value="SecY"/>
</dbReference>
<dbReference type="Pfam" id="PF00344">
    <property type="entry name" value="SecY"/>
    <property type="match status" value="1"/>
</dbReference>
<dbReference type="FunFam" id="1.10.3370.10:FF:000001">
    <property type="entry name" value="Preprotein translocase subunit SecY"/>
    <property type="match status" value="1"/>
</dbReference>
<dbReference type="EMBL" id="BJUD01000003">
    <property type="protein sequence ID" value="GEK28045.1"/>
    <property type="molecule type" value="Genomic_DNA"/>
</dbReference>
<comment type="similarity">
    <text evidence="2 10 11">Belongs to the SecY/SEC61-alpha family.</text>
</comment>
<keyword evidence="10" id="KW-1003">Cell membrane</keyword>
<comment type="subunit">
    <text evidence="10">Component of the Sec protein translocase complex. Heterotrimer consisting of SecY, SecE and SecG subunits. The heterotrimers can form oligomers, although 1 heterotrimer is thought to be able to translocate proteins. Interacts with the ribosome. Interacts with SecDF, and other proteins may be involved. Interacts with SecA.</text>
</comment>
<dbReference type="RefSeq" id="WP_057810391.1">
    <property type="nucleotide sequence ID" value="NZ_BJUD01000003.1"/>
</dbReference>
<evidence type="ECO:0000256" key="8">
    <source>
        <dbReference type="ARBA" id="ARBA00023136"/>
    </source>
</evidence>
<sequence>MISTISNAFKSREIRNKIFFTLFVLVVYRLGCYITVPGVNARALQAVASSGLVNVLNIFSGGGLTNYSLFAMGVSPFVTAQIVVQLLQMDIVPRFVEWSKQGDVGRRKLNQATRYLTIVLAFVQSIGITAGFNALGQMHLVKTPNAQTFIMIGVLLTAGTMFATWLGDMITQRGLGNGVSMLIFAGIVARTPVGLQQLWQENVSNAAKGQIWQGVLFVAAVLILVIIIIIFVTWVQQAERRIPIQYTRRATTSGSGSYLPLKVNVAGVIPVIFASSLISTPQTILLAFQKTHGDDGWYQVMSKIFNMQTTEGAVLYTVLIVLFTFFYAFVQVNPEKLSENLQKQGSYIPSVWPGHDTQEFVSRLLMRLSTVGSLFLGLVALIPLLASDIWGLDESIGLGGTSLLIIVGVAIDIIRQLDGLMMKRQYVGFIADDQLNEHEEAEKQED</sequence>
<evidence type="ECO:0000256" key="9">
    <source>
        <dbReference type="ARBA" id="ARBA00039733"/>
    </source>
</evidence>
<dbReference type="EMBL" id="JQCB01000007">
    <property type="protein sequence ID" value="KRN95692.1"/>
    <property type="molecule type" value="Genomic_DNA"/>
</dbReference>
<evidence type="ECO:0000256" key="11">
    <source>
        <dbReference type="RuleBase" id="RU004349"/>
    </source>
</evidence>
<dbReference type="HAMAP" id="MF_01465">
    <property type="entry name" value="SecY"/>
    <property type="match status" value="1"/>
</dbReference>
<name>A0A0R2L8I4_9LACO</name>
<dbReference type="InterPro" id="IPR023201">
    <property type="entry name" value="SecY_dom_sf"/>
</dbReference>
<evidence type="ECO:0000256" key="5">
    <source>
        <dbReference type="ARBA" id="ARBA00022927"/>
    </source>
</evidence>
<comment type="caution">
    <text evidence="13">The sequence shown here is derived from an EMBL/GenBank/DDBJ whole genome shotgun (WGS) entry which is preliminary data.</text>
</comment>
<feature type="transmembrane region" description="Helical" evidence="10">
    <location>
        <begin position="115"/>
        <end position="136"/>
    </location>
</feature>
<keyword evidence="3 10" id="KW-0813">Transport</keyword>
<dbReference type="PRINTS" id="PR00303">
    <property type="entry name" value="SECYTRNLCASE"/>
</dbReference>
<dbReference type="Gene3D" id="1.10.3370.10">
    <property type="entry name" value="SecY subunit domain"/>
    <property type="match status" value="1"/>
</dbReference>